<evidence type="ECO:0000313" key="1">
    <source>
        <dbReference type="Proteomes" id="UP000095282"/>
    </source>
</evidence>
<protein>
    <submittedName>
        <fullName evidence="2">KTSC domain-containing protein</fullName>
    </submittedName>
</protein>
<name>A0A1I7U7Q1_9PELO</name>
<sequence length="74" mass="8925">MFSCRICFHDCLVIQKNSNSVREFDFQGTTLGYDYKSGKYRTEIAMRKYIFGYRKGKCTFSQLEVRKYISYYKI</sequence>
<reference evidence="2" key="1">
    <citation type="submission" date="2016-11" db="UniProtKB">
        <authorList>
            <consortium name="WormBaseParasite"/>
        </authorList>
    </citation>
    <scope>IDENTIFICATION</scope>
</reference>
<keyword evidence="1" id="KW-1185">Reference proteome</keyword>
<dbReference type="WBParaSite" id="Csp11.Scaffold629.g15693.t1">
    <property type="protein sequence ID" value="Csp11.Scaffold629.g15693.t1"/>
    <property type="gene ID" value="Csp11.Scaffold629.g15693"/>
</dbReference>
<proteinExistence type="predicted"/>
<dbReference type="AlphaFoldDB" id="A0A1I7U7Q1"/>
<organism evidence="1 2">
    <name type="scientific">Caenorhabditis tropicalis</name>
    <dbReference type="NCBI Taxonomy" id="1561998"/>
    <lineage>
        <taxon>Eukaryota</taxon>
        <taxon>Metazoa</taxon>
        <taxon>Ecdysozoa</taxon>
        <taxon>Nematoda</taxon>
        <taxon>Chromadorea</taxon>
        <taxon>Rhabditida</taxon>
        <taxon>Rhabditina</taxon>
        <taxon>Rhabditomorpha</taxon>
        <taxon>Rhabditoidea</taxon>
        <taxon>Rhabditidae</taxon>
        <taxon>Peloderinae</taxon>
        <taxon>Caenorhabditis</taxon>
    </lineage>
</organism>
<accession>A0A1I7U7Q1</accession>
<evidence type="ECO:0000313" key="2">
    <source>
        <dbReference type="WBParaSite" id="Csp11.Scaffold629.g15693.t1"/>
    </source>
</evidence>
<dbReference type="Proteomes" id="UP000095282">
    <property type="component" value="Unplaced"/>
</dbReference>